<name>A0A9P0PEB5_ACAOB</name>
<organism evidence="2 3">
    <name type="scientific">Acanthoscelides obtectus</name>
    <name type="common">Bean weevil</name>
    <name type="synonym">Bruchus obtectus</name>
    <dbReference type="NCBI Taxonomy" id="200917"/>
    <lineage>
        <taxon>Eukaryota</taxon>
        <taxon>Metazoa</taxon>
        <taxon>Ecdysozoa</taxon>
        <taxon>Arthropoda</taxon>
        <taxon>Hexapoda</taxon>
        <taxon>Insecta</taxon>
        <taxon>Pterygota</taxon>
        <taxon>Neoptera</taxon>
        <taxon>Endopterygota</taxon>
        <taxon>Coleoptera</taxon>
        <taxon>Polyphaga</taxon>
        <taxon>Cucujiformia</taxon>
        <taxon>Chrysomeloidea</taxon>
        <taxon>Chrysomelidae</taxon>
        <taxon>Bruchinae</taxon>
        <taxon>Bruchini</taxon>
        <taxon>Acanthoscelides</taxon>
    </lineage>
</organism>
<protein>
    <submittedName>
        <fullName evidence="2">Uncharacterized protein</fullName>
    </submittedName>
</protein>
<dbReference type="EMBL" id="CAKOFQ010006918">
    <property type="protein sequence ID" value="CAH1982264.1"/>
    <property type="molecule type" value="Genomic_DNA"/>
</dbReference>
<evidence type="ECO:0000256" key="1">
    <source>
        <dbReference type="SAM" id="Phobius"/>
    </source>
</evidence>
<keyword evidence="3" id="KW-1185">Reference proteome</keyword>
<dbReference type="OrthoDB" id="1845775at2759"/>
<proteinExistence type="predicted"/>
<keyword evidence="1" id="KW-0812">Transmembrane</keyword>
<evidence type="ECO:0000313" key="2">
    <source>
        <dbReference type="EMBL" id="CAH1982264.1"/>
    </source>
</evidence>
<dbReference type="Proteomes" id="UP001152888">
    <property type="component" value="Unassembled WGS sequence"/>
</dbReference>
<keyword evidence="1" id="KW-1133">Transmembrane helix</keyword>
<gene>
    <name evidence="2" type="ORF">ACAOBT_LOCUS14910</name>
</gene>
<keyword evidence="1" id="KW-0472">Membrane</keyword>
<comment type="caution">
    <text evidence="2">The sequence shown here is derived from an EMBL/GenBank/DDBJ whole genome shotgun (WGS) entry which is preliminary data.</text>
</comment>
<accession>A0A9P0PEB5</accession>
<dbReference type="AlphaFoldDB" id="A0A9P0PEB5"/>
<evidence type="ECO:0000313" key="3">
    <source>
        <dbReference type="Proteomes" id="UP001152888"/>
    </source>
</evidence>
<reference evidence="2" key="1">
    <citation type="submission" date="2022-03" db="EMBL/GenBank/DDBJ databases">
        <authorList>
            <person name="Sayadi A."/>
        </authorList>
    </citation>
    <scope>NUCLEOTIDE SEQUENCE</scope>
</reference>
<feature type="transmembrane region" description="Helical" evidence="1">
    <location>
        <begin position="39"/>
        <end position="65"/>
    </location>
</feature>
<sequence length="181" mass="19562">MNPAPTEIDMSVIGNVKPVGAPLIFGSAVNDRVFKLCTYVLWLIATTTGTPNFLALLMCFATFGIPLRNSSRFSSVYSLASGAPGVTAGPPPCIFSALTVVTRTTAVGDRPSMNIFRASMCVNGMSEVKSQDQGQRWVNLDTTRDNASNYLPKKTHSDKEIYIYIESSWITAEPLAETQGS</sequence>